<dbReference type="Proteomes" id="UP000472676">
    <property type="component" value="Unassembled WGS sequence"/>
</dbReference>
<evidence type="ECO:0000313" key="15">
    <source>
        <dbReference type="Proteomes" id="UP000472676"/>
    </source>
</evidence>
<comment type="similarity">
    <text evidence="2">Belongs to the 2-oxoacid dehydrogenase family.</text>
</comment>
<evidence type="ECO:0000256" key="12">
    <source>
        <dbReference type="ARBA" id="ARBA00048370"/>
    </source>
</evidence>
<dbReference type="GO" id="GO:0004742">
    <property type="term" value="F:dihydrolipoyllysine-residue acetyltransferase activity"/>
    <property type="evidence" value="ECO:0007669"/>
    <property type="project" value="UniProtKB-EC"/>
</dbReference>
<evidence type="ECO:0000256" key="4">
    <source>
        <dbReference type="ARBA" id="ARBA00013114"/>
    </source>
</evidence>
<evidence type="ECO:0000256" key="9">
    <source>
        <dbReference type="ARBA" id="ARBA00025211"/>
    </source>
</evidence>
<dbReference type="AlphaFoldDB" id="A0A6M2BPI0"/>
<dbReference type="PANTHER" id="PTHR43178:SF2">
    <property type="entry name" value="DIHYDROLIPOYLLYSINE-RESIDUE ACETYLTRANSFERASE COMPONENT OF PYRUVATE DEHYDROGENASE COMPLEX"/>
    <property type="match status" value="1"/>
</dbReference>
<evidence type="ECO:0000256" key="11">
    <source>
        <dbReference type="ARBA" id="ARBA00031531"/>
    </source>
</evidence>
<dbReference type="FunFam" id="3.30.559.10:FF:000004">
    <property type="entry name" value="Acetyltransferase component of pyruvate dehydrogenase complex"/>
    <property type="match status" value="1"/>
</dbReference>
<evidence type="ECO:0000256" key="3">
    <source>
        <dbReference type="ARBA" id="ARBA00011484"/>
    </source>
</evidence>
<dbReference type="GO" id="GO:0005737">
    <property type="term" value="C:cytoplasm"/>
    <property type="evidence" value="ECO:0007669"/>
    <property type="project" value="TreeGrafter"/>
</dbReference>
<evidence type="ECO:0000256" key="5">
    <source>
        <dbReference type="ARBA" id="ARBA00016300"/>
    </source>
</evidence>
<dbReference type="Gene3D" id="3.30.559.10">
    <property type="entry name" value="Chloramphenicol acetyltransferase-like domain"/>
    <property type="match status" value="1"/>
</dbReference>
<evidence type="ECO:0000256" key="1">
    <source>
        <dbReference type="ARBA" id="ARBA00001938"/>
    </source>
</evidence>
<evidence type="ECO:0000256" key="7">
    <source>
        <dbReference type="ARBA" id="ARBA00022823"/>
    </source>
</evidence>
<dbReference type="RefSeq" id="WP_166252377.1">
    <property type="nucleotide sequence ID" value="NZ_JAAMOW010000002.1"/>
</dbReference>
<proteinExistence type="inferred from homology"/>
<evidence type="ECO:0000256" key="6">
    <source>
        <dbReference type="ARBA" id="ARBA00022679"/>
    </source>
</evidence>
<keyword evidence="7" id="KW-0450">Lipoyl</keyword>
<keyword evidence="8" id="KW-0012">Acyltransferase</keyword>
<organism evidence="14 15">
    <name type="scientific">Solimonas terrae</name>
    <dbReference type="NCBI Taxonomy" id="1396819"/>
    <lineage>
        <taxon>Bacteria</taxon>
        <taxon>Pseudomonadati</taxon>
        <taxon>Pseudomonadota</taxon>
        <taxon>Gammaproteobacteria</taxon>
        <taxon>Nevskiales</taxon>
        <taxon>Nevskiaceae</taxon>
        <taxon>Solimonas</taxon>
    </lineage>
</organism>
<dbReference type="SUPFAM" id="SSF52777">
    <property type="entry name" value="CoA-dependent acyltransferases"/>
    <property type="match status" value="1"/>
</dbReference>
<accession>A0A6M2BPI0</accession>
<protein>
    <recommendedName>
        <fullName evidence="5">Dihydrolipoyllysine-residue acetyltransferase component of pyruvate dehydrogenase complex</fullName>
        <ecNumber evidence="4">2.3.1.12</ecNumber>
    </recommendedName>
    <alternativeName>
        <fullName evidence="10">Dihydrolipoamide acetyltransferase component of pyruvate dehydrogenase complex</fullName>
    </alternativeName>
    <alternativeName>
        <fullName evidence="11">E2</fullName>
    </alternativeName>
</protein>
<evidence type="ECO:0000313" key="14">
    <source>
        <dbReference type="EMBL" id="NGY03989.1"/>
    </source>
</evidence>
<dbReference type="Pfam" id="PF00198">
    <property type="entry name" value="2-oxoacid_dh"/>
    <property type="match status" value="1"/>
</dbReference>
<comment type="cofactor">
    <cofactor evidence="1">
        <name>(R)-lipoate</name>
        <dbReference type="ChEBI" id="CHEBI:83088"/>
    </cofactor>
</comment>
<dbReference type="PANTHER" id="PTHR43178">
    <property type="entry name" value="DIHYDROLIPOAMIDE ACETYLTRANSFERASE COMPONENT OF PYRUVATE DEHYDROGENASE COMPLEX"/>
    <property type="match status" value="1"/>
</dbReference>
<dbReference type="EC" id="2.3.1.12" evidence="4"/>
<dbReference type="GO" id="GO:0006086">
    <property type="term" value="P:pyruvate decarboxylation to acetyl-CoA"/>
    <property type="evidence" value="ECO:0007669"/>
    <property type="project" value="TreeGrafter"/>
</dbReference>
<gene>
    <name evidence="14" type="ORF">G7Y85_04375</name>
</gene>
<evidence type="ECO:0000256" key="2">
    <source>
        <dbReference type="ARBA" id="ARBA00007317"/>
    </source>
</evidence>
<feature type="domain" description="2-oxoacid dehydrogenase acyltransferase catalytic" evidence="13">
    <location>
        <begin position="26"/>
        <end position="247"/>
    </location>
</feature>
<comment type="catalytic activity">
    <reaction evidence="12">
        <text>N(6)-[(R)-dihydrolipoyl]-L-lysyl-[protein] + acetyl-CoA = N(6)-[(R)-S(8)-acetyldihydrolipoyl]-L-lysyl-[protein] + CoA</text>
        <dbReference type="Rhea" id="RHEA:17017"/>
        <dbReference type="Rhea" id="RHEA-COMP:10475"/>
        <dbReference type="Rhea" id="RHEA-COMP:10478"/>
        <dbReference type="ChEBI" id="CHEBI:57287"/>
        <dbReference type="ChEBI" id="CHEBI:57288"/>
        <dbReference type="ChEBI" id="CHEBI:83100"/>
        <dbReference type="ChEBI" id="CHEBI:83111"/>
        <dbReference type="EC" id="2.3.1.12"/>
    </reaction>
</comment>
<sequence>MTDSKPAALPPMPWPEEDFSVHGPVEARKVGKIQHYVGRVMQRNWSTIPHVTHNDDADITAFEQRRKAWNAAHPDARRTLLPALIKVAVACLQKYPQFNVSLSADGATLFQKGYYHIGIAVDVPTGLLVPVIRDCDRKSIGEIADEVARVAEKARTKGLSVAEMSGGCFSLSSLGHIGGTSFSPIINAPEVAILGITRTQDRFVPDADGKPLLRSFLPLSLSYDHRVINGADAARFTRAFADALAAFEFN</sequence>
<evidence type="ECO:0000256" key="8">
    <source>
        <dbReference type="ARBA" id="ARBA00023315"/>
    </source>
</evidence>
<name>A0A6M2BPI0_9GAMM</name>
<dbReference type="GO" id="GO:0031405">
    <property type="term" value="F:lipoic acid binding"/>
    <property type="evidence" value="ECO:0007669"/>
    <property type="project" value="TreeGrafter"/>
</dbReference>
<evidence type="ECO:0000256" key="10">
    <source>
        <dbReference type="ARBA" id="ARBA00029730"/>
    </source>
</evidence>
<evidence type="ECO:0000259" key="13">
    <source>
        <dbReference type="Pfam" id="PF00198"/>
    </source>
</evidence>
<comment type="subunit">
    <text evidence="3">Forms a 24-polypeptide structural core with octahedral symmetry.</text>
</comment>
<comment type="function">
    <text evidence="9">The pyruvate dehydrogenase complex catalyzes the overall conversion of pyruvate to acetyl-CoA and CO(2). It contains multiple copies of three enzymatic components: pyruvate dehydrogenase (E1), dihydrolipoamide acetyltransferase (E2) and lipoamide dehydrogenase (E3).</text>
</comment>
<dbReference type="InterPro" id="IPR001078">
    <property type="entry name" value="2-oxoacid_DH_actylTfrase"/>
</dbReference>
<dbReference type="EMBL" id="JAAMOW010000002">
    <property type="protein sequence ID" value="NGY03989.1"/>
    <property type="molecule type" value="Genomic_DNA"/>
</dbReference>
<reference evidence="14 15" key="1">
    <citation type="journal article" date="2014" name="Int. J. Syst. Evol. Microbiol.">
        <title>Solimonas terrae sp. nov., isolated from soil.</title>
        <authorList>
            <person name="Kim S.J."/>
            <person name="Moon J.Y."/>
            <person name="Weon H.Y."/>
            <person name="Ahn J.H."/>
            <person name="Chen W.M."/>
            <person name="Kwon S.W."/>
        </authorList>
    </citation>
    <scope>NUCLEOTIDE SEQUENCE [LARGE SCALE GENOMIC DNA]</scope>
    <source>
        <strain evidence="14 15">KIS83-12</strain>
    </source>
</reference>
<dbReference type="InterPro" id="IPR050743">
    <property type="entry name" value="2-oxoacid_DH_E2_comp"/>
</dbReference>
<comment type="caution">
    <text evidence="14">The sequence shown here is derived from an EMBL/GenBank/DDBJ whole genome shotgun (WGS) entry which is preliminary data.</text>
</comment>
<dbReference type="InterPro" id="IPR023213">
    <property type="entry name" value="CAT-like_dom_sf"/>
</dbReference>
<keyword evidence="6 14" id="KW-0808">Transferase</keyword>
<keyword evidence="15" id="KW-1185">Reference proteome</keyword>